<dbReference type="OrthoDB" id="3611744at2"/>
<dbReference type="AlphaFoldDB" id="A0A5C4W557"/>
<name>A0A5C4W557_9ACTN</name>
<protein>
    <submittedName>
        <fullName evidence="1">Uncharacterized protein</fullName>
    </submittedName>
</protein>
<dbReference type="Proteomes" id="UP000312512">
    <property type="component" value="Unassembled WGS sequence"/>
</dbReference>
<accession>A0A5C4W557</accession>
<evidence type="ECO:0000313" key="2">
    <source>
        <dbReference type="Proteomes" id="UP000312512"/>
    </source>
</evidence>
<sequence length="117" mass="13635">MHQPDLFPRLATLAKLLAADTWIVLDDVQFARRDYLRRTRLASLDGSRRWPSIATHLPHGRSTSMCQARMAEPARCPRRVEQLLAEHYWHGICWPQFERRLAAWRSIGRRGAPLPQP</sequence>
<keyword evidence="2" id="KW-1185">Reference proteome</keyword>
<comment type="caution">
    <text evidence="1">The sequence shown here is derived from an EMBL/GenBank/DDBJ whole genome shotgun (WGS) entry which is preliminary data.</text>
</comment>
<dbReference type="EMBL" id="VDLX02000011">
    <property type="protein sequence ID" value="KAB8192027.1"/>
    <property type="molecule type" value="Genomic_DNA"/>
</dbReference>
<reference evidence="1 2" key="1">
    <citation type="submission" date="2019-10" db="EMBL/GenBank/DDBJ databases">
        <title>Nonomuraea sp. nov., isolated from Phyllanthus amarus.</title>
        <authorList>
            <person name="Klykleung N."/>
            <person name="Tanasupawat S."/>
        </authorList>
    </citation>
    <scope>NUCLEOTIDE SEQUENCE [LARGE SCALE GENOMIC DNA]</scope>
    <source>
        <strain evidence="1 2">PA1-10</strain>
    </source>
</reference>
<evidence type="ECO:0000313" key="1">
    <source>
        <dbReference type="EMBL" id="KAB8192027.1"/>
    </source>
</evidence>
<organism evidence="1 2">
    <name type="scientific">Nonomuraea phyllanthi</name>
    <dbReference type="NCBI Taxonomy" id="2219224"/>
    <lineage>
        <taxon>Bacteria</taxon>
        <taxon>Bacillati</taxon>
        <taxon>Actinomycetota</taxon>
        <taxon>Actinomycetes</taxon>
        <taxon>Streptosporangiales</taxon>
        <taxon>Streptosporangiaceae</taxon>
        <taxon>Nonomuraea</taxon>
    </lineage>
</organism>
<gene>
    <name evidence="1" type="ORF">FH608_029300</name>
</gene>
<dbReference type="RefSeq" id="WP_139633835.1">
    <property type="nucleotide sequence ID" value="NZ_VDLX02000011.1"/>
</dbReference>
<dbReference type="Pfam" id="PF08889">
    <property type="entry name" value="WbqC"/>
    <property type="match status" value="1"/>
</dbReference>
<dbReference type="InterPro" id="IPR014985">
    <property type="entry name" value="WbqC"/>
</dbReference>
<proteinExistence type="predicted"/>